<keyword evidence="5" id="KW-0812">Transmembrane</keyword>
<keyword evidence="2" id="KW-0813">Transport</keyword>
<keyword evidence="3" id="KW-0732">Signal</keyword>
<evidence type="ECO:0000256" key="2">
    <source>
        <dbReference type="ARBA" id="ARBA00022448"/>
    </source>
</evidence>
<gene>
    <name evidence="6" type="ORF">SEMRO_435_G142290.1</name>
</gene>
<keyword evidence="5" id="KW-1133">Transmembrane helix</keyword>
<evidence type="ECO:0000256" key="4">
    <source>
        <dbReference type="SAM" id="MobiDB-lite"/>
    </source>
</evidence>
<feature type="region of interest" description="Disordered" evidence="4">
    <location>
        <begin position="298"/>
        <end position="341"/>
    </location>
</feature>
<feature type="compositionally biased region" description="Polar residues" evidence="4">
    <location>
        <begin position="306"/>
        <end position="333"/>
    </location>
</feature>
<dbReference type="OrthoDB" id="10056896at2759"/>
<evidence type="ECO:0000256" key="5">
    <source>
        <dbReference type="SAM" id="Phobius"/>
    </source>
</evidence>
<dbReference type="GO" id="GO:0006865">
    <property type="term" value="P:amino acid transport"/>
    <property type="evidence" value="ECO:0007669"/>
    <property type="project" value="TreeGrafter"/>
</dbReference>
<feature type="compositionally biased region" description="Basic and acidic residues" evidence="4">
    <location>
        <begin position="16"/>
        <end position="40"/>
    </location>
</feature>
<feature type="compositionally biased region" description="Basic and acidic residues" evidence="4">
    <location>
        <begin position="247"/>
        <end position="260"/>
    </location>
</feature>
<feature type="compositionally biased region" description="Polar residues" evidence="4">
    <location>
        <begin position="43"/>
        <end position="55"/>
    </location>
</feature>
<dbReference type="Proteomes" id="UP001153069">
    <property type="component" value="Unassembled WGS sequence"/>
</dbReference>
<dbReference type="PANTHER" id="PTHR30085:SF6">
    <property type="entry name" value="ABC TRANSPORTER GLUTAMINE-BINDING PROTEIN GLNH"/>
    <property type="match status" value="1"/>
</dbReference>
<feature type="region of interest" description="Disordered" evidence="4">
    <location>
        <begin position="221"/>
        <end position="260"/>
    </location>
</feature>
<evidence type="ECO:0000256" key="3">
    <source>
        <dbReference type="ARBA" id="ARBA00022729"/>
    </source>
</evidence>
<name>A0A9N8DWS5_9STRA</name>
<feature type="compositionally biased region" description="Basic and acidic residues" evidence="4">
    <location>
        <begin position="152"/>
        <end position="166"/>
    </location>
</feature>
<accession>A0A9N8DWS5</accession>
<organism evidence="6 7">
    <name type="scientific">Seminavis robusta</name>
    <dbReference type="NCBI Taxonomy" id="568900"/>
    <lineage>
        <taxon>Eukaryota</taxon>
        <taxon>Sar</taxon>
        <taxon>Stramenopiles</taxon>
        <taxon>Ochrophyta</taxon>
        <taxon>Bacillariophyta</taxon>
        <taxon>Bacillariophyceae</taxon>
        <taxon>Bacillariophycidae</taxon>
        <taxon>Naviculales</taxon>
        <taxon>Naviculaceae</taxon>
        <taxon>Seminavis</taxon>
    </lineage>
</organism>
<evidence type="ECO:0000313" key="7">
    <source>
        <dbReference type="Proteomes" id="UP001153069"/>
    </source>
</evidence>
<proteinExistence type="inferred from homology"/>
<comment type="similarity">
    <text evidence="1">Belongs to the bacterial solute-binding protein 3 family.</text>
</comment>
<protein>
    <submittedName>
        <fullName evidence="6">Amino-acid ABC transporter-binding protein YhdW</fullName>
    </submittedName>
</protein>
<keyword evidence="7" id="KW-1185">Reference proteome</keyword>
<feature type="compositionally biased region" description="Basic and acidic residues" evidence="4">
    <location>
        <begin position="221"/>
        <end position="237"/>
    </location>
</feature>
<comment type="caution">
    <text evidence="6">The sequence shown here is derived from an EMBL/GenBank/DDBJ whole genome shotgun (WGS) entry which is preliminary data.</text>
</comment>
<sequence length="1085" mass="120167">MSLPAETTAESQEQQEQEHQQKSALSSKEETLPTDRRELQEEGTMTMNSDTQVAATNAKRPAEAATTAPARIPRKVHSDDAVAGGDRSPERKQAMRRWDSANSSIHRHRPVHRKNTNRVRFDALNDNADHDTAQEKDQVDLLNLAAHRSHGIYRDTDSSDGDDHNDTAQASTRKHRHTHDALIQSTHDNLREEKLRQVGGQVEEEDQVDLLGLAANRSHGIYRDTDSCDDDDHKDMAKGTNSKRRHAHDDLIRSTHDNLREEKLRQVGGLVGHTTETAAVQDPSSAVAAAWSQADADAKAKAQASRIQNSPSPPRQRTTHSVSTSIRSAQDTTIPGAYQGAPGQRFVRTQQFDHGVLQQPMLEENPSVRSSATAMTVNLEDGYTSSFSTITRPALPATMDYTSSATVDYTSSGDVISAVRVDEDDLELHIRDEITNNAAQAEVVDLEKETASLVESKLSKVRKKYVFFGTVLLLLLISTVSALVMGILKLKREESDNDDLDGVFGWKPSTLDTVRKRGYLNCGSTLRDETILFDSAYMDGGAAFNTGICEAIAAAALGGDRNVSHHLLSETDRWTALENGTIDVLLVGVPGVMTSLHWNVDPNIPVTFSTPIIFDGVGTGGMPSYIGNCANRSAYVNFMDCRELKTALYNKFADGCCNIISTDYSNDRAEMLLRESSGYDGPYALSEGLFSFQPYAAATRKPTWAFRGNVTDDYRLNDPHVWSEFVNWVINSLIAAEELNITQSTAYQFRQTNAFGRDYQNMFRHAIAAVGNYGELYERTRQSTLPRAGMNMLNDGTTGLHYARSSGAVTDFGPDPYENGTISRILDRGRLICGIPMPLNFTSFNLTTGEMEPVRLPTLEQLQRQGMLPTYLDEILGTANIDIDYCRALSSSVFMGETADVKTCSPEAHEFDLIPKPMPLPRLQLVLFESEADGYKKLASGQVDVVAGHRMDILGDVQETTTRRGFTFSQPYFYGPTLSGHVTDANRCLVTRQHDHQWSEFVQHIVLALFYAEENSCTQVRANQMPVVNRFGPSYKRLFRDAVFAVGNYAEVYARSVEPLHPRVGGPNMLNTESDPQFASLPGLR</sequence>
<feature type="compositionally biased region" description="Basic and acidic residues" evidence="4">
    <location>
        <begin position="87"/>
        <end position="99"/>
    </location>
</feature>
<feature type="region of interest" description="Disordered" evidence="4">
    <location>
        <begin position="1064"/>
        <end position="1085"/>
    </location>
</feature>
<feature type="region of interest" description="Disordered" evidence="4">
    <location>
        <begin position="152"/>
        <end position="190"/>
    </location>
</feature>
<feature type="region of interest" description="Disordered" evidence="4">
    <location>
        <begin position="1"/>
        <end position="119"/>
    </location>
</feature>
<reference evidence="6" key="1">
    <citation type="submission" date="2020-06" db="EMBL/GenBank/DDBJ databases">
        <authorList>
            <consortium name="Plant Systems Biology data submission"/>
        </authorList>
    </citation>
    <scope>NUCLEOTIDE SEQUENCE</scope>
    <source>
        <strain evidence="6">D6</strain>
    </source>
</reference>
<evidence type="ECO:0000313" key="6">
    <source>
        <dbReference type="EMBL" id="CAB9510407.1"/>
    </source>
</evidence>
<dbReference type="EMBL" id="CAICTM010000434">
    <property type="protein sequence ID" value="CAB9510407.1"/>
    <property type="molecule type" value="Genomic_DNA"/>
</dbReference>
<feature type="transmembrane region" description="Helical" evidence="5">
    <location>
        <begin position="465"/>
        <end position="488"/>
    </location>
</feature>
<keyword evidence="5" id="KW-0472">Membrane</keyword>
<dbReference type="InterPro" id="IPR051455">
    <property type="entry name" value="Bact_solute-bind_prot3"/>
</dbReference>
<dbReference type="PANTHER" id="PTHR30085">
    <property type="entry name" value="AMINO ACID ABC TRANSPORTER PERMEASE"/>
    <property type="match status" value="1"/>
</dbReference>
<evidence type="ECO:0000256" key="1">
    <source>
        <dbReference type="ARBA" id="ARBA00010333"/>
    </source>
</evidence>
<dbReference type="AlphaFoldDB" id="A0A9N8DWS5"/>
<feature type="compositionally biased region" description="Basic residues" evidence="4">
    <location>
        <begin position="105"/>
        <end position="117"/>
    </location>
</feature>